<dbReference type="OrthoDB" id="2189422at2"/>
<dbReference type="InterPro" id="IPR036188">
    <property type="entry name" value="FAD/NAD-bd_sf"/>
</dbReference>
<evidence type="ECO:0000256" key="3">
    <source>
        <dbReference type="ARBA" id="ARBA00023002"/>
    </source>
</evidence>
<dbReference type="SUPFAM" id="SSF51905">
    <property type="entry name" value="FAD/NAD(P)-binding domain"/>
    <property type="match status" value="1"/>
</dbReference>
<proteinExistence type="inferred from homology"/>
<accession>A0A1J0A5Q3</accession>
<protein>
    <recommendedName>
        <fullName evidence="6">FAD/NAD(P)-binding domain-containing protein</fullName>
    </recommendedName>
</protein>
<evidence type="ECO:0000256" key="4">
    <source>
        <dbReference type="ARBA" id="ARBA00023157"/>
    </source>
</evidence>
<reference evidence="7 8" key="1">
    <citation type="submission" date="2016-09" db="EMBL/GenBank/DDBJ databases">
        <title>Vagococcus teuberi sp. nov., isolated from the Malian artisanal sour milk fene.</title>
        <authorList>
            <person name="Wullschleger S."/>
            <person name="Seifert C."/>
            <person name="Baumgartner S."/>
            <person name="Lacroix C."/>
            <person name="Bonfoh B."/>
            <person name="Stevens M.J."/>
            <person name="Meile L."/>
        </authorList>
    </citation>
    <scope>NUCLEOTIDE SEQUENCE [LARGE SCALE GENOMIC DNA]</scope>
    <source>
        <strain evidence="7 8">DSM 21459</strain>
    </source>
</reference>
<sequence length="111" mass="12709">MRIVLFFSIIIDLNSFFVKGHEYLSDSSDFLIQKELPKKALFIGAGIISFAFTTIAKAFGCDVTVLQHDELVLKNFDQEFVSVLIEINKKRGVSFFFNDEIERISSYSSIR</sequence>
<dbReference type="STRING" id="519472.BHY08_05120"/>
<evidence type="ECO:0000256" key="5">
    <source>
        <dbReference type="ARBA" id="ARBA00023284"/>
    </source>
</evidence>
<dbReference type="EMBL" id="CP017267">
    <property type="protein sequence ID" value="APB31262.1"/>
    <property type="molecule type" value="Genomic_DNA"/>
</dbReference>
<evidence type="ECO:0000313" key="8">
    <source>
        <dbReference type="Proteomes" id="UP000191200"/>
    </source>
</evidence>
<dbReference type="GO" id="GO:0006749">
    <property type="term" value="P:glutathione metabolic process"/>
    <property type="evidence" value="ECO:0007669"/>
    <property type="project" value="TreeGrafter"/>
</dbReference>
<dbReference type="PANTHER" id="PTHR42737:SF2">
    <property type="entry name" value="GLUTATHIONE REDUCTASE"/>
    <property type="match status" value="1"/>
</dbReference>
<comment type="cofactor">
    <cofactor evidence="1">
        <name>FAD</name>
        <dbReference type="ChEBI" id="CHEBI:57692"/>
    </cofactor>
</comment>
<dbReference type="GO" id="GO:0004362">
    <property type="term" value="F:glutathione-disulfide reductase (NADPH) activity"/>
    <property type="evidence" value="ECO:0007669"/>
    <property type="project" value="TreeGrafter"/>
</dbReference>
<keyword evidence="4" id="KW-1015">Disulfide bond</keyword>
<name>A0A1J0A5Q3_9ENTE</name>
<evidence type="ECO:0000313" key="7">
    <source>
        <dbReference type="EMBL" id="APB31262.1"/>
    </source>
</evidence>
<dbReference type="AlphaFoldDB" id="A0A1J0A5Q3"/>
<dbReference type="GO" id="GO:0005829">
    <property type="term" value="C:cytosol"/>
    <property type="evidence" value="ECO:0007669"/>
    <property type="project" value="TreeGrafter"/>
</dbReference>
<dbReference type="GO" id="GO:0045454">
    <property type="term" value="P:cell redox homeostasis"/>
    <property type="evidence" value="ECO:0007669"/>
    <property type="project" value="InterPro"/>
</dbReference>
<feature type="domain" description="FAD/NAD(P)-binding" evidence="6">
    <location>
        <begin position="25"/>
        <end position="105"/>
    </location>
</feature>
<dbReference type="Gene3D" id="3.50.50.60">
    <property type="entry name" value="FAD/NAD(P)-binding domain"/>
    <property type="match status" value="1"/>
</dbReference>
<dbReference type="GO" id="GO:0034599">
    <property type="term" value="P:cellular response to oxidative stress"/>
    <property type="evidence" value="ECO:0007669"/>
    <property type="project" value="TreeGrafter"/>
</dbReference>
<dbReference type="KEGG" id="vte:BHY08_05120"/>
<evidence type="ECO:0000256" key="2">
    <source>
        <dbReference type="ARBA" id="ARBA00007532"/>
    </source>
</evidence>
<dbReference type="Pfam" id="PF07992">
    <property type="entry name" value="Pyr_redox_2"/>
    <property type="match status" value="1"/>
</dbReference>
<keyword evidence="8" id="KW-1185">Reference proteome</keyword>
<dbReference type="InterPro" id="IPR023753">
    <property type="entry name" value="FAD/NAD-binding_dom"/>
</dbReference>
<dbReference type="Proteomes" id="UP000191200">
    <property type="component" value="Chromosome"/>
</dbReference>
<gene>
    <name evidence="7" type="ORF">BHY08_05120</name>
</gene>
<dbReference type="RefSeq" id="WP_071456852.1">
    <property type="nucleotide sequence ID" value="NZ_CP017267.1"/>
</dbReference>
<keyword evidence="5" id="KW-0676">Redox-active center</keyword>
<dbReference type="InterPro" id="IPR046952">
    <property type="entry name" value="GSHR/TRXR-like"/>
</dbReference>
<evidence type="ECO:0000256" key="1">
    <source>
        <dbReference type="ARBA" id="ARBA00001974"/>
    </source>
</evidence>
<evidence type="ECO:0000259" key="6">
    <source>
        <dbReference type="Pfam" id="PF07992"/>
    </source>
</evidence>
<keyword evidence="3" id="KW-0560">Oxidoreductase</keyword>
<comment type="similarity">
    <text evidence="2">Belongs to the class-I pyridine nucleotide-disulfide oxidoreductase family.</text>
</comment>
<dbReference type="GO" id="GO:0050660">
    <property type="term" value="F:flavin adenine dinucleotide binding"/>
    <property type="evidence" value="ECO:0007669"/>
    <property type="project" value="InterPro"/>
</dbReference>
<dbReference type="PANTHER" id="PTHR42737">
    <property type="entry name" value="GLUTATHIONE REDUCTASE"/>
    <property type="match status" value="1"/>
</dbReference>
<organism evidence="7 8">
    <name type="scientific">Vagococcus teuberi</name>
    <dbReference type="NCBI Taxonomy" id="519472"/>
    <lineage>
        <taxon>Bacteria</taxon>
        <taxon>Bacillati</taxon>
        <taxon>Bacillota</taxon>
        <taxon>Bacilli</taxon>
        <taxon>Lactobacillales</taxon>
        <taxon>Enterococcaceae</taxon>
        <taxon>Vagococcus</taxon>
    </lineage>
</organism>